<dbReference type="InterPro" id="IPR036366">
    <property type="entry name" value="PGBDSf"/>
</dbReference>
<proteinExistence type="inferred from homology"/>
<sequence>MRRPFSNAPIRQYSIRLFAGAFLAFATLLPSGPSAEAATVQEQQRNLAVIRINAIDLLAREKRLPLPIQQRRDVLRAYYEEQAGELLWLRDDRAEALVAILNDAGADGLRPDDYPTRQLMSLMQNTDPEDVRGLALIELFFSAAFLEYSGDLSVGRFLPAKVDPNFFLKTRTFDQAAALQAVSNADDLVDFFDALQPPSDYYASLRGALAQYRELAMEGGWDLVPLGPTLKPGMTDPRVADIRERLSITDGADPEPQGGDETYDAELVKAVERFQARHGLDVDGVVGPAVLVAMNVPIEDRVQEIELAMERWRWMPRDLGQQYLMVNIAGFELRRVKDGRAEERMSVVVGKPYSRTPVFSDQVRYIEINPYWTVPSGLAVKEELGKLRSNPGGLASQGFEAVRGKDVYDLRSINWANYGPGNFPFQLRQQPGPKNALGRVKFMFPNEHSVYLHDTPSRSLFSKAERAFSHGCIRLSRPLELALQVLTAGGVSGWNMDRINSVVATEKNTVVKLATPLPIHLTYLTAWVDEDGVNFRKDIYNQDAKLLAALDGKALAW</sequence>
<dbReference type="SUPFAM" id="SSF47090">
    <property type="entry name" value="PGBD-like"/>
    <property type="match status" value="1"/>
</dbReference>
<comment type="similarity">
    <text evidence="2">Belongs to the YkuD family.</text>
</comment>
<dbReference type="Proteomes" id="UP001596150">
    <property type="component" value="Unassembled WGS sequence"/>
</dbReference>
<dbReference type="InterPro" id="IPR005490">
    <property type="entry name" value="LD_TPept_cat_dom"/>
</dbReference>
<accession>A0ABW0PSL5</accession>
<dbReference type="PANTHER" id="PTHR41533:SF2">
    <property type="entry name" value="BLR7131 PROTEIN"/>
    <property type="match status" value="1"/>
</dbReference>
<keyword evidence="6 7" id="KW-0961">Cell wall biogenesis/degradation</keyword>
<dbReference type="EMBL" id="JBHSML010000002">
    <property type="protein sequence ID" value="MFC5515171.1"/>
    <property type="molecule type" value="Genomic_DNA"/>
</dbReference>
<keyword evidence="5 7" id="KW-0573">Peptidoglycan synthesis</keyword>
<evidence type="ECO:0000313" key="11">
    <source>
        <dbReference type="Proteomes" id="UP001596150"/>
    </source>
</evidence>
<evidence type="ECO:0000256" key="7">
    <source>
        <dbReference type="PROSITE-ProRule" id="PRU01373"/>
    </source>
</evidence>
<evidence type="ECO:0000256" key="8">
    <source>
        <dbReference type="SAM" id="SignalP"/>
    </source>
</evidence>
<feature type="active site" description="Proton donor/acceptor" evidence="7">
    <location>
        <position position="453"/>
    </location>
</feature>
<keyword evidence="11" id="KW-1185">Reference proteome</keyword>
<comment type="pathway">
    <text evidence="1 7">Cell wall biogenesis; peptidoglycan biosynthesis.</text>
</comment>
<keyword evidence="3" id="KW-0808">Transferase</keyword>
<dbReference type="Pfam" id="PF01471">
    <property type="entry name" value="PG_binding_1"/>
    <property type="match status" value="1"/>
</dbReference>
<dbReference type="Pfam" id="PF20142">
    <property type="entry name" value="Scaffold"/>
    <property type="match status" value="1"/>
</dbReference>
<dbReference type="InterPro" id="IPR036365">
    <property type="entry name" value="PGBD-like_sf"/>
</dbReference>
<organism evidence="10 11">
    <name type="scientific">Kaistia terrae</name>
    <dbReference type="NCBI Taxonomy" id="537017"/>
    <lineage>
        <taxon>Bacteria</taxon>
        <taxon>Pseudomonadati</taxon>
        <taxon>Pseudomonadota</taxon>
        <taxon>Alphaproteobacteria</taxon>
        <taxon>Hyphomicrobiales</taxon>
        <taxon>Kaistiaceae</taxon>
        <taxon>Kaistia</taxon>
    </lineage>
</organism>
<evidence type="ECO:0000256" key="6">
    <source>
        <dbReference type="ARBA" id="ARBA00023316"/>
    </source>
</evidence>
<dbReference type="InterPro" id="IPR038063">
    <property type="entry name" value="Transpep_catalytic_dom"/>
</dbReference>
<keyword evidence="4 7" id="KW-0133">Cell shape</keyword>
<feature type="domain" description="L,D-TPase catalytic" evidence="9">
    <location>
        <begin position="322"/>
        <end position="499"/>
    </location>
</feature>
<feature type="active site" description="Nucleophile" evidence="7">
    <location>
        <position position="472"/>
    </location>
</feature>
<keyword evidence="8" id="KW-0732">Signal</keyword>
<gene>
    <name evidence="10" type="ORF">ACFPP9_05265</name>
</gene>
<feature type="signal peptide" evidence="8">
    <location>
        <begin position="1"/>
        <end position="37"/>
    </location>
</feature>
<dbReference type="PANTHER" id="PTHR41533">
    <property type="entry name" value="L,D-TRANSPEPTIDASE HI_1667-RELATED"/>
    <property type="match status" value="1"/>
</dbReference>
<dbReference type="InterPro" id="IPR045380">
    <property type="entry name" value="LD_TPept_scaffold_dom"/>
</dbReference>
<dbReference type="InterPro" id="IPR052905">
    <property type="entry name" value="LD-transpeptidase_YkuD-like"/>
</dbReference>
<name>A0ABW0PSL5_9HYPH</name>
<evidence type="ECO:0000256" key="1">
    <source>
        <dbReference type="ARBA" id="ARBA00004752"/>
    </source>
</evidence>
<dbReference type="InterPro" id="IPR002477">
    <property type="entry name" value="Peptidoglycan-bd-like"/>
</dbReference>
<evidence type="ECO:0000256" key="5">
    <source>
        <dbReference type="ARBA" id="ARBA00022984"/>
    </source>
</evidence>
<feature type="chain" id="PRO_5047225583" evidence="8">
    <location>
        <begin position="38"/>
        <end position="557"/>
    </location>
</feature>
<protein>
    <submittedName>
        <fullName evidence="10">Murein L,D-transpeptidase</fullName>
    </submittedName>
</protein>
<dbReference type="Gene3D" id="2.40.440.10">
    <property type="entry name" value="L,D-transpeptidase catalytic domain-like"/>
    <property type="match status" value="1"/>
</dbReference>
<evidence type="ECO:0000313" key="10">
    <source>
        <dbReference type="EMBL" id="MFC5515171.1"/>
    </source>
</evidence>
<evidence type="ECO:0000256" key="2">
    <source>
        <dbReference type="ARBA" id="ARBA00005992"/>
    </source>
</evidence>
<reference evidence="11" key="1">
    <citation type="journal article" date="2019" name="Int. J. Syst. Evol. Microbiol.">
        <title>The Global Catalogue of Microorganisms (GCM) 10K type strain sequencing project: providing services to taxonomists for standard genome sequencing and annotation.</title>
        <authorList>
            <consortium name="The Broad Institute Genomics Platform"/>
            <consortium name="The Broad Institute Genome Sequencing Center for Infectious Disease"/>
            <person name="Wu L."/>
            <person name="Ma J."/>
        </authorList>
    </citation>
    <scope>NUCLEOTIDE SEQUENCE [LARGE SCALE GENOMIC DNA]</scope>
    <source>
        <strain evidence="11">KACC 12633</strain>
    </source>
</reference>
<dbReference type="SUPFAM" id="SSF141523">
    <property type="entry name" value="L,D-transpeptidase catalytic domain-like"/>
    <property type="match status" value="1"/>
</dbReference>
<dbReference type="PROSITE" id="PS52029">
    <property type="entry name" value="LD_TPASE"/>
    <property type="match status" value="1"/>
</dbReference>
<evidence type="ECO:0000256" key="3">
    <source>
        <dbReference type="ARBA" id="ARBA00022679"/>
    </source>
</evidence>
<comment type="caution">
    <text evidence="10">The sequence shown here is derived from an EMBL/GenBank/DDBJ whole genome shotgun (WGS) entry which is preliminary data.</text>
</comment>
<dbReference type="RefSeq" id="WP_266343171.1">
    <property type="nucleotide sequence ID" value="NZ_JAPKNH010000002.1"/>
</dbReference>
<evidence type="ECO:0000256" key="4">
    <source>
        <dbReference type="ARBA" id="ARBA00022960"/>
    </source>
</evidence>
<dbReference type="Gene3D" id="1.10.101.10">
    <property type="entry name" value="PGBD-like superfamily/PGBD"/>
    <property type="match status" value="1"/>
</dbReference>
<dbReference type="CDD" id="cd16913">
    <property type="entry name" value="YkuD_like"/>
    <property type="match status" value="1"/>
</dbReference>
<evidence type="ECO:0000259" key="9">
    <source>
        <dbReference type="PROSITE" id="PS52029"/>
    </source>
</evidence>
<dbReference type="Pfam" id="PF03734">
    <property type="entry name" value="YkuD"/>
    <property type="match status" value="1"/>
</dbReference>